<dbReference type="EMBL" id="SUMB01000015">
    <property type="protein sequence ID" value="TJZ42817.1"/>
    <property type="molecule type" value="Genomic_DNA"/>
</dbReference>
<dbReference type="RefSeq" id="WP_136743994.1">
    <property type="nucleotide sequence ID" value="NZ_SUMB01000015.1"/>
</dbReference>
<evidence type="ECO:0008006" key="5">
    <source>
        <dbReference type="Google" id="ProtNLM"/>
    </source>
</evidence>
<evidence type="ECO:0000313" key="4">
    <source>
        <dbReference type="Proteomes" id="UP000308697"/>
    </source>
</evidence>
<evidence type="ECO:0000313" key="3">
    <source>
        <dbReference type="EMBL" id="TJZ42817.1"/>
    </source>
</evidence>
<reference evidence="3 4" key="1">
    <citation type="submission" date="2019-04" db="EMBL/GenBank/DDBJ databases">
        <title>Streptomyces piniterrae sp. nov., a heliquinomycin-producing actinomycete isolated from rhizosphere soil of Pinus yunnanensis.</title>
        <authorList>
            <person name="Zhuang X."/>
            <person name="Zhao J."/>
        </authorList>
    </citation>
    <scope>NUCLEOTIDE SEQUENCE [LARGE SCALE GENOMIC DNA]</scope>
    <source>
        <strain evidence="4">jys28</strain>
    </source>
</reference>
<accession>A0A4U0MPR1</accession>
<organism evidence="3 4">
    <name type="scientific">Streptomyces piniterrae</name>
    <dbReference type="NCBI Taxonomy" id="2571125"/>
    <lineage>
        <taxon>Bacteria</taxon>
        <taxon>Bacillati</taxon>
        <taxon>Actinomycetota</taxon>
        <taxon>Actinomycetes</taxon>
        <taxon>Kitasatosporales</taxon>
        <taxon>Streptomycetaceae</taxon>
        <taxon>Streptomyces</taxon>
    </lineage>
</organism>
<name>A0A4U0MPR1_9ACTN</name>
<feature type="region of interest" description="Disordered" evidence="1">
    <location>
        <begin position="66"/>
        <end position="93"/>
    </location>
</feature>
<evidence type="ECO:0000256" key="1">
    <source>
        <dbReference type="SAM" id="MobiDB-lite"/>
    </source>
</evidence>
<protein>
    <recommendedName>
        <fullName evidence="5">Secreted protein</fullName>
    </recommendedName>
</protein>
<dbReference type="Proteomes" id="UP000308697">
    <property type="component" value="Unassembled WGS sequence"/>
</dbReference>
<dbReference type="OrthoDB" id="4330175at2"/>
<keyword evidence="4" id="KW-1185">Reference proteome</keyword>
<gene>
    <name evidence="3" type="ORF">FCH28_33535</name>
</gene>
<evidence type="ECO:0000256" key="2">
    <source>
        <dbReference type="SAM" id="SignalP"/>
    </source>
</evidence>
<sequence length="93" mass="9161">MRKLHKAAVVVATLSSIGILGAGTAHADGGNLNVGQASQCRSHDLNVNVLGEVGLVNGLLGSALNGEGSPGAQQTHQGSDMGCNNAVSGGEDK</sequence>
<proteinExistence type="predicted"/>
<feature type="signal peptide" evidence="2">
    <location>
        <begin position="1"/>
        <end position="27"/>
    </location>
</feature>
<feature type="chain" id="PRO_5020481470" description="Secreted protein" evidence="2">
    <location>
        <begin position="28"/>
        <end position="93"/>
    </location>
</feature>
<comment type="caution">
    <text evidence="3">The sequence shown here is derived from an EMBL/GenBank/DDBJ whole genome shotgun (WGS) entry which is preliminary data.</text>
</comment>
<keyword evidence="2" id="KW-0732">Signal</keyword>
<dbReference type="AlphaFoldDB" id="A0A4U0MPR1"/>